<dbReference type="SUPFAM" id="SSF53623">
    <property type="entry name" value="MurD-like peptide ligases, catalytic domain"/>
    <property type="match status" value="1"/>
</dbReference>
<dbReference type="InterPro" id="IPR005762">
    <property type="entry name" value="MurD"/>
</dbReference>
<dbReference type="InterPro" id="IPR004101">
    <property type="entry name" value="Mur_ligase_C"/>
</dbReference>
<dbReference type="Gene3D" id="3.90.190.20">
    <property type="entry name" value="Mur ligase, C-terminal domain"/>
    <property type="match status" value="1"/>
</dbReference>
<dbReference type="PANTHER" id="PTHR43692">
    <property type="entry name" value="UDP-N-ACETYLMURAMOYLALANINE--D-GLUTAMATE LIGASE"/>
    <property type="match status" value="1"/>
</dbReference>
<dbReference type="EMBL" id="CP038017">
    <property type="protein sequence ID" value="QIV94151.1"/>
    <property type="molecule type" value="Genomic_DNA"/>
</dbReference>
<dbReference type="GO" id="GO:0008360">
    <property type="term" value="P:regulation of cell shape"/>
    <property type="evidence" value="ECO:0007669"/>
    <property type="project" value="UniProtKB-KW"/>
</dbReference>
<dbReference type="Proteomes" id="UP000503320">
    <property type="component" value="Chromosome"/>
</dbReference>
<organism evidence="11 12">
    <name type="scientific">Allofrancisella frigidaquae</name>
    <dbReference type="NCBI Taxonomy" id="1085644"/>
    <lineage>
        <taxon>Bacteria</taxon>
        <taxon>Pseudomonadati</taxon>
        <taxon>Pseudomonadota</taxon>
        <taxon>Gammaproteobacteria</taxon>
        <taxon>Thiotrichales</taxon>
        <taxon>Francisellaceae</taxon>
        <taxon>Allofrancisella</taxon>
    </lineage>
</organism>
<evidence type="ECO:0000256" key="4">
    <source>
        <dbReference type="ARBA" id="ARBA00022598"/>
    </source>
</evidence>
<evidence type="ECO:0000256" key="8">
    <source>
        <dbReference type="RuleBase" id="RU003664"/>
    </source>
</evidence>
<comment type="catalytic activity">
    <reaction evidence="7 8">
        <text>UDP-N-acetyl-alpha-D-muramoyl-L-alanine + D-glutamate + ATP = UDP-N-acetyl-alpha-D-muramoyl-L-alanyl-D-glutamate + ADP + phosphate + H(+)</text>
        <dbReference type="Rhea" id="RHEA:16429"/>
        <dbReference type="ChEBI" id="CHEBI:15378"/>
        <dbReference type="ChEBI" id="CHEBI:29986"/>
        <dbReference type="ChEBI" id="CHEBI:30616"/>
        <dbReference type="ChEBI" id="CHEBI:43474"/>
        <dbReference type="ChEBI" id="CHEBI:83898"/>
        <dbReference type="ChEBI" id="CHEBI:83900"/>
        <dbReference type="ChEBI" id="CHEBI:456216"/>
        <dbReference type="EC" id="6.3.2.9"/>
    </reaction>
</comment>
<dbReference type="GO" id="GO:0051301">
    <property type="term" value="P:cell division"/>
    <property type="evidence" value="ECO:0007669"/>
    <property type="project" value="UniProtKB-KW"/>
</dbReference>
<evidence type="ECO:0000313" key="11">
    <source>
        <dbReference type="EMBL" id="QIV94151.1"/>
    </source>
</evidence>
<dbReference type="GO" id="GO:0005524">
    <property type="term" value="F:ATP binding"/>
    <property type="evidence" value="ECO:0007669"/>
    <property type="project" value="UniProtKB-UniRule"/>
</dbReference>
<dbReference type="PANTHER" id="PTHR43692:SF1">
    <property type="entry name" value="UDP-N-ACETYLMURAMOYLALANINE--D-GLUTAMATE LIGASE"/>
    <property type="match status" value="1"/>
</dbReference>
<dbReference type="InterPro" id="IPR036615">
    <property type="entry name" value="Mur_ligase_C_dom_sf"/>
</dbReference>
<keyword evidence="7 8" id="KW-0132">Cell division</keyword>
<keyword evidence="7 8" id="KW-0133">Cell shape</keyword>
<dbReference type="InterPro" id="IPR036565">
    <property type="entry name" value="Mur-like_cat_sf"/>
</dbReference>
<evidence type="ECO:0000256" key="6">
    <source>
        <dbReference type="ARBA" id="ARBA00022840"/>
    </source>
</evidence>
<gene>
    <name evidence="7 11" type="primary">murD</name>
    <name evidence="11" type="ORF">E3E15_01775</name>
</gene>
<accession>A0A6M3HVS0</accession>
<reference evidence="11 12" key="1">
    <citation type="submission" date="2019-03" db="EMBL/GenBank/DDBJ databases">
        <title>Complete Genome Sequence of Allofrancisella frigidaquae Strain SYSU 10HL1970 Isolated from Water-Cooling Systems in China.</title>
        <authorList>
            <person name="Ohrman C."/>
            <person name="Uneklint I."/>
            <person name="Sjodin A."/>
        </authorList>
    </citation>
    <scope>NUCLEOTIDE SEQUENCE [LARGE SCALE GENOMIC DNA]</scope>
    <source>
        <strain evidence="11 12">SYSU 10HL1970</strain>
    </source>
</reference>
<dbReference type="HAMAP" id="MF_00639">
    <property type="entry name" value="MurD"/>
    <property type="match status" value="1"/>
</dbReference>
<evidence type="ECO:0000313" key="12">
    <source>
        <dbReference type="Proteomes" id="UP000503320"/>
    </source>
</evidence>
<name>A0A6M3HVS0_9GAMM</name>
<keyword evidence="5 7" id="KW-0547">Nucleotide-binding</keyword>
<dbReference type="GO" id="GO:0071555">
    <property type="term" value="P:cell wall organization"/>
    <property type="evidence" value="ECO:0007669"/>
    <property type="project" value="UniProtKB-KW"/>
</dbReference>
<feature type="binding site" evidence="7">
    <location>
        <begin position="104"/>
        <end position="110"/>
    </location>
    <ligand>
        <name>ATP</name>
        <dbReference type="ChEBI" id="CHEBI:30616"/>
    </ligand>
</feature>
<keyword evidence="7 8" id="KW-0573">Peptidoglycan synthesis</keyword>
<feature type="domain" description="Mur ligase C-terminal" evidence="9">
    <location>
        <begin position="276"/>
        <end position="390"/>
    </location>
</feature>
<evidence type="ECO:0000256" key="2">
    <source>
        <dbReference type="ARBA" id="ARBA00004752"/>
    </source>
</evidence>
<comment type="subcellular location">
    <subcellularLocation>
        <location evidence="1 7 8">Cytoplasm</location>
    </subcellularLocation>
</comment>
<dbReference type="KEGG" id="afri:E3E15_01775"/>
<keyword evidence="6 7" id="KW-0067">ATP-binding</keyword>
<evidence type="ECO:0000256" key="5">
    <source>
        <dbReference type="ARBA" id="ARBA00022741"/>
    </source>
</evidence>
<dbReference type="GO" id="GO:0008764">
    <property type="term" value="F:UDP-N-acetylmuramoylalanine-D-glutamate ligase activity"/>
    <property type="evidence" value="ECO:0007669"/>
    <property type="project" value="UniProtKB-UniRule"/>
</dbReference>
<dbReference type="GO" id="GO:0009252">
    <property type="term" value="P:peptidoglycan biosynthetic process"/>
    <property type="evidence" value="ECO:0007669"/>
    <property type="project" value="UniProtKB-UniRule"/>
</dbReference>
<dbReference type="AlphaFoldDB" id="A0A6M3HVS0"/>
<proteinExistence type="inferred from homology"/>
<keyword evidence="7 8" id="KW-0131">Cell cycle</keyword>
<dbReference type="RefSeq" id="WP_172106360.1">
    <property type="nucleotide sequence ID" value="NZ_CP038017.1"/>
</dbReference>
<dbReference type="Gene3D" id="3.40.1190.10">
    <property type="entry name" value="Mur-like, catalytic domain"/>
    <property type="match status" value="1"/>
</dbReference>
<dbReference type="GO" id="GO:0005737">
    <property type="term" value="C:cytoplasm"/>
    <property type="evidence" value="ECO:0007669"/>
    <property type="project" value="UniProtKB-SubCell"/>
</dbReference>
<dbReference type="NCBIfam" id="TIGR01087">
    <property type="entry name" value="murD"/>
    <property type="match status" value="1"/>
</dbReference>
<dbReference type="SUPFAM" id="SSF53244">
    <property type="entry name" value="MurD-like peptide ligases, peptide-binding domain"/>
    <property type="match status" value="1"/>
</dbReference>
<evidence type="ECO:0000259" key="9">
    <source>
        <dbReference type="Pfam" id="PF02875"/>
    </source>
</evidence>
<protein>
    <recommendedName>
        <fullName evidence="7 8">UDP-N-acetylmuramoylalanine--D-glutamate ligase</fullName>
        <ecNumber evidence="7 8">6.3.2.9</ecNumber>
    </recommendedName>
    <alternativeName>
        <fullName evidence="7">D-glutamic acid-adding enzyme</fullName>
    </alternativeName>
    <alternativeName>
        <fullName evidence="7">UDP-N-acetylmuramoyl-L-alanyl-D-glutamate synthetase</fullName>
    </alternativeName>
</protein>
<keyword evidence="7 8" id="KW-0961">Cell wall biogenesis/degradation</keyword>
<sequence>MSDFYFNGYKINKILLVGFGTTGKAIYDFLQQFNNLKIDISHNDQEFLDYDLDTYDLIALSPGIPTNKYPYNQLKDYKAKLTNDIDIFYKQIQHTDVKTIAITGSNGKSTIVTLLNYVLNQLGHKSILTGNIGISPLSKLADEFDFCVIELSSFQIDLLQEASFAIGCVINISPDHLDRYKDLAEYTQSKLNLANFSKDFIIYDVEGKGLKYTGKYTLVDNSIYNGSSKLLDTTQTKLYGLHNLENIVVALNILEKLNVDTNKAIEIIKTFNGLDHRCKFVDKVNHVSYINDSKGTNVGATIAALKSITVSKNIILLLGGIAKGGDFTLMEEVLQKFVKFVVIYGRDKDYIKQQISNYCEYQLYDNMKDAFVLAHQKSQNGDIVLLSPACASFDEFSGYAERGKVFEKLVLQLKQ</sequence>
<dbReference type="Pfam" id="PF02875">
    <property type="entry name" value="Mur_ligase_C"/>
    <property type="match status" value="1"/>
</dbReference>
<comment type="pathway">
    <text evidence="2 7 8">Cell wall biogenesis; peptidoglycan biosynthesis.</text>
</comment>
<comment type="similarity">
    <text evidence="7">Belongs to the MurCDEF family.</text>
</comment>
<comment type="function">
    <text evidence="7 8">Cell wall formation. Catalyzes the addition of glutamate to the nucleotide precursor UDP-N-acetylmuramoyl-L-alanine (UMA).</text>
</comment>
<dbReference type="Pfam" id="PF08245">
    <property type="entry name" value="Mur_ligase_M"/>
    <property type="match status" value="1"/>
</dbReference>
<keyword evidence="12" id="KW-1185">Reference proteome</keyword>
<evidence type="ECO:0000256" key="7">
    <source>
        <dbReference type="HAMAP-Rule" id="MF_00639"/>
    </source>
</evidence>
<dbReference type="UniPathway" id="UPA00219"/>
<evidence type="ECO:0000256" key="3">
    <source>
        <dbReference type="ARBA" id="ARBA00022490"/>
    </source>
</evidence>
<dbReference type="InterPro" id="IPR013221">
    <property type="entry name" value="Mur_ligase_cen"/>
</dbReference>
<keyword evidence="3 7" id="KW-0963">Cytoplasm</keyword>
<dbReference type="EC" id="6.3.2.9" evidence="7 8"/>
<evidence type="ECO:0000259" key="10">
    <source>
        <dbReference type="Pfam" id="PF08245"/>
    </source>
</evidence>
<keyword evidence="4 7" id="KW-0436">Ligase</keyword>
<feature type="domain" description="Mur ligase central" evidence="10">
    <location>
        <begin position="102"/>
        <end position="199"/>
    </location>
</feature>
<evidence type="ECO:0000256" key="1">
    <source>
        <dbReference type="ARBA" id="ARBA00004496"/>
    </source>
</evidence>